<dbReference type="GO" id="GO:1990189">
    <property type="term" value="F:protein N-terminal-serine acetyltransferase activity"/>
    <property type="evidence" value="ECO:0007669"/>
    <property type="project" value="TreeGrafter"/>
</dbReference>
<dbReference type="SUPFAM" id="SSF55729">
    <property type="entry name" value="Acyl-CoA N-acyltransferases (Nat)"/>
    <property type="match status" value="1"/>
</dbReference>
<proteinExistence type="predicted"/>
<dbReference type="Pfam" id="PF13302">
    <property type="entry name" value="Acetyltransf_3"/>
    <property type="match status" value="1"/>
</dbReference>
<sequence length="179" mass="19291">MVTLRRAVPDDAPLIMAWRVESSAGRYQPLRAMTTESLRRSLVEDANPRDGAIQRARYIVEAAPGPVGTIRLDIESREHGYGSVGYGIGEAFRGRGYATAALRALLAVAFGPVGPNLDRVEAIAAVENIASRRALERAGFGFEGIARGLLVIGGERVDHARYGILRSDWLATSGTEIES</sequence>
<dbReference type="PANTHER" id="PTHR43441:SF11">
    <property type="entry name" value="RIBOSOMAL-PROTEIN-SERINE ACETYLTRANSFERASE"/>
    <property type="match status" value="1"/>
</dbReference>
<dbReference type="GO" id="GO:0005737">
    <property type="term" value="C:cytoplasm"/>
    <property type="evidence" value="ECO:0007669"/>
    <property type="project" value="TreeGrafter"/>
</dbReference>
<dbReference type="AlphaFoldDB" id="A0A6J4UEW5"/>
<dbReference type="InterPro" id="IPR000182">
    <property type="entry name" value="GNAT_dom"/>
</dbReference>
<accession>A0A6J4UEW5</accession>
<name>A0A6J4UEW5_9BACT</name>
<organism evidence="2">
    <name type="scientific">uncultured Thermomicrobiales bacterium</name>
    <dbReference type="NCBI Taxonomy" id="1645740"/>
    <lineage>
        <taxon>Bacteria</taxon>
        <taxon>Pseudomonadati</taxon>
        <taxon>Thermomicrobiota</taxon>
        <taxon>Thermomicrobia</taxon>
        <taxon>Thermomicrobiales</taxon>
        <taxon>environmental samples</taxon>
    </lineage>
</organism>
<feature type="domain" description="N-acetyltransferase" evidence="1">
    <location>
        <begin position="2"/>
        <end position="167"/>
    </location>
</feature>
<protein>
    <recommendedName>
        <fullName evidence="1">N-acetyltransferase domain-containing protein</fullName>
    </recommendedName>
</protein>
<dbReference type="InterPro" id="IPR016181">
    <property type="entry name" value="Acyl_CoA_acyltransferase"/>
</dbReference>
<dbReference type="EMBL" id="CADCWE010000179">
    <property type="protein sequence ID" value="CAA9548888.1"/>
    <property type="molecule type" value="Genomic_DNA"/>
</dbReference>
<gene>
    <name evidence="2" type="ORF">AVDCRST_MAG73-2686</name>
</gene>
<evidence type="ECO:0000313" key="2">
    <source>
        <dbReference type="EMBL" id="CAA9548888.1"/>
    </source>
</evidence>
<dbReference type="InterPro" id="IPR051908">
    <property type="entry name" value="Ribosomal_N-acetyltransferase"/>
</dbReference>
<dbReference type="Gene3D" id="3.40.630.30">
    <property type="match status" value="1"/>
</dbReference>
<dbReference type="PANTHER" id="PTHR43441">
    <property type="entry name" value="RIBOSOMAL-PROTEIN-SERINE ACETYLTRANSFERASE"/>
    <property type="match status" value="1"/>
</dbReference>
<dbReference type="PROSITE" id="PS51186">
    <property type="entry name" value="GNAT"/>
    <property type="match status" value="1"/>
</dbReference>
<evidence type="ECO:0000259" key="1">
    <source>
        <dbReference type="PROSITE" id="PS51186"/>
    </source>
</evidence>
<dbReference type="GO" id="GO:0008999">
    <property type="term" value="F:protein-N-terminal-alanine acetyltransferase activity"/>
    <property type="evidence" value="ECO:0007669"/>
    <property type="project" value="TreeGrafter"/>
</dbReference>
<reference evidence="2" key="1">
    <citation type="submission" date="2020-02" db="EMBL/GenBank/DDBJ databases">
        <authorList>
            <person name="Meier V. D."/>
        </authorList>
    </citation>
    <scope>NUCLEOTIDE SEQUENCE</scope>
    <source>
        <strain evidence="2">AVDCRST_MAG73</strain>
    </source>
</reference>